<keyword evidence="3" id="KW-1185">Reference proteome</keyword>
<keyword evidence="2" id="KW-0413">Isomerase</keyword>
<protein>
    <submittedName>
        <fullName evidence="2">Sugar phosphate isomerase/epimerase</fullName>
    </submittedName>
</protein>
<dbReference type="EMBL" id="LT629772">
    <property type="protein sequence ID" value="SDT07718.1"/>
    <property type="molecule type" value="Genomic_DNA"/>
</dbReference>
<dbReference type="InterPro" id="IPR013022">
    <property type="entry name" value="Xyl_isomerase-like_TIM-brl"/>
</dbReference>
<dbReference type="AlphaFoldDB" id="A0A1H1XEP7"/>
<dbReference type="Pfam" id="PF01261">
    <property type="entry name" value="AP_endonuc_2"/>
    <property type="match status" value="1"/>
</dbReference>
<feature type="domain" description="Xylose isomerase-like TIM barrel" evidence="1">
    <location>
        <begin position="13"/>
        <end position="242"/>
    </location>
</feature>
<dbReference type="InterPro" id="IPR036237">
    <property type="entry name" value="Xyl_isomerase-like_sf"/>
</dbReference>
<gene>
    <name evidence="2" type="ORF">SAMN04489812_4053</name>
</gene>
<organism evidence="2 3">
    <name type="scientific">Microlunatus soli</name>
    <dbReference type="NCBI Taxonomy" id="630515"/>
    <lineage>
        <taxon>Bacteria</taxon>
        <taxon>Bacillati</taxon>
        <taxon>Actinomycetota</taxon>
        <taxon>Actinomycetes</taxon>
        <taxon>Propionibacteriales</taxon>
        <taxon>Propionibacteriaceae</taxon>
        <taxon>Microlunatus</taxon>
    </lineage>
</organism>
<evidence type="ECO:0000259" key="1">
    <source>
        <dbReference type="Pfam" id="PF01261"/>
    </source>
</evidence>
<dbReference type="STRING" id="630515.SAMN04489812_4053"/>
<name>A0A1H1XEP7_9ACTN</name>
<dbReference type="GO" id="GO:0016853">
    <property type="term" value="F:isomerase activity"/>
    <property type="evidence" value="ECO:0007669"/>
    <property type="project" value="UniProtKB-KW"/>
</dbReference>
<dbReference type="PANTHER" id="PTHR12110:SF21">
    <property type="entry name" value="XYLOSE ISOMERASE-LIKE TIM BARREL DOMAIN-CONTAINING PROTEIN"/>
    <property type="match status" value="1"/>
</dbReference>
<evidence type="ECO:0000313" key="2">
    <source>
        <dbReference type="EMBL" id="SDT07718.1"/>
    </source>
</evidence>
<dbReference type="SUPFAM" id="SSF51658">
    <property type="entry name" value="Xylose isomerase-like"/>
    <property type="match status" value="1"/>
</dbReference>
<sequence length="254" mass="27905">MRALPGTSFEVMFYNGWSERADEVLRTLIATGARMPVLHAAKSIGPALVTESADERWRASELFDLNCRFAHAIGAELVVLHLWGLPDSDARIDQQLAVLPRLADIADDHGVQLSIETLLCREQTPVDVVARCVAADPRVGITADTAFLAMHDQLEQVVADQRLWTTGGVDHVHLKDLVDPHLPWGQGQQYLHPDEGKLDLQGFLAGLRSRGYAGRVTLEAQALRPDDSPDVDRIRSSLAWISRAMSGDDDCIGT</sequence>
<reference evidence="2 3" key="1">
    <citation type="submission" date="2016-10" db="EMBL/GenBank/DDBJ databases">
        <authorList>
            <person name="de Groot N.N."/>
        </authorList>
    </citation>
    <scope>NUCLEOTIDE SEQUENCE [LARGE SCALE GENOMIC DNA]</scope>
    <source>
        <strain evidence="2 3">DSM 21800</strain>
    </source>
</reference>
<dbReference type="PANTHER" id="PTHR12110">
    <property type="entry name" value="HYDROXYPYRUVATE ISOMERASE"/>
    <property type="match status" value="1"/>
</dbReference>
<proteinExistence type="predicted"/>
<dbReference type="Gene3D" id="3.20.20.150">
    <property type="entry name" value="Divalent-metal-dependent TIM barrel enzymes"/>
    <property type="match status" value="1"/>
</dbReference>
<accession>A0A1H1XEP7</accession>
<dbReference type="Proteomes" id="UP000199103">
    <property type="component" value="Chromosome I"/>
</dbReference>
<dbReference type="InterPro" id="IPR050312">
    <property type="entry name" value="IolE/XylAMocC-like"/>
</dbReference>
<evidence type="ECO:0000313" key="3">
    <source>
        <dbReference type="Proteomes" id="UP000199103"/>
    </source>
</evidence>